<dbReference type="AlphaFoldDB" id="A0A6J6SMR5"/>
<accession>A0A6J6SMR5</accession>
<dbReference type="EMBL" id="CAEZYW010000049">
    <property type="protein sequence ID" value="CAB4735489.1"/>
    <property type="molecule type" value="Genomic_DNA"/>
</dbReference>
<proteinExistence type="predicted"/>
<evidence type="ECO:0000313" key="2">
    <source>
        <dbReference type="EMBL" id="CAB4735489.1"/>
    </source>
</evidence>
<organism evidence="2">
    <name type="scientific">freshwater metagenome</name>
    <dbReference type="NCBI Taxonomy" id="449393"/>
    <lineage>
        <taxon>unclassified sequences</taxon>
        <taxon>metagenomes</taxon>
        <taxon>ecological metagenomes</taxon>
    </lineage>
</organism>
<gene>
    <name evidence="2" type="ORF">UFOPK2786_00462</name>
</gene>
<feature type="compositionally biased region" description="Basic and acidic residues" evidence="1">
    <location>
        <begin position="1"/>
        <end position="16"/>
    </location>
</feature>
<protein>
    <submittedName>
        <fullName evidence="2">Unannotated protein</fullName>
    </submittedName>
</protein>
<sequence>MRVDDAAHAHPAARDLLDDEGIGEERLAEAAELLGDHEPEYAELLEAVDDGLRVLVAVLELGRDREDLLVDERADGVQDLGLDVGESFCLGELRHRHASGAVSGPFLAEGK</sequence>
<evidence type="ECO:0000256" key="1">
    <source>
        <dbReference type="SAM" id="MobiDB-lite"/>
    </source>
</evidence>
<reference evidence="2" key="1">
    <citation type="submission" date="2020-05" db="EMBL/GenBank/DDBJ databases">
        <authorList>
            <person name="Chiriac C."/>
            <person name="Salcher M."/>
            <person name="Ghai R."/>
            <person name="Kavagutti S V."/>
        </authorList>
    </citation>
    <scope>NUCLEOTIDE SEQUENCE</scope>
</reference>
<feature type="region of interest" description="Disordered" evidence="1">
    <location>
        <begin position="1"/>
        <end position="21"/>
    </location>
</feature>
<name>A0A6J6SMR5_9ZZZZ</name>